<dbReference type="Proteomes" id="UP001164748">
    <property type="component" value="Chromosome"/>
</dbReference>
<dbReference type="RefSeq" id="WP_269578768.1">
    <property type="nucleotide sequence ID" value="NZ_CP114588.1"/>
</dbReference>
<reference evidence="1" key="1">
    <citation type="submission" date="2022-09" db="EMBL/GenBank/DDBJ databases">
        <authorList>
            <person name="Li Z.-J."/>
        </authorList>
    </citation>
    <scope>NUCLEOTIDE SEQUENCE</scope>
    <source>
        <strain evidence="1">TGB11</strain>
    </source>
</reference>
<accession>A0AA47KKG9</accession>
<name>A0AA47KKG9_9GAMM</name>
<sequence>MNYSQLKAWMRADPRSCPQCYIMAHAGGAKYSVEVEVKHELEPLRSDQTGEVMQFDHVGQVGEKLKALGIEEGVLRLMDPYDEFATGGEPGCREDMPIRF</sequence>
<evidence type="ECO:0000313" key="1">
    <source>
        <dbReference type="EMBL" id="WBA08277.1"/>
    </source>
</evidence>
<proteinExistence type="predicted"/>
<evidence type="ECO:0000313" key="2">
    <source>
        <dbReference type="Proteomes" id="UP001164748"/>
    </source>
</evidence>
<dbReference type="AlphaFoldDB" id="A0AA47KKG9"/>
<organism evidence="1 2">
    <name type="scientific">Salinivibrio kushneri</name>
    <dbReference type="NCBI Taxonomy" id="1908198"/>
    <lineage>
        <taxon>Bacteria</taxon>
        <taxon>Pseudomonadati</taxon>
        <taxon>Pseudomonadota</taxon>
        <taxon>Gammaproteobacteria</taxon>
        <taxon>Vibrionales</taxon>
        <taxon>Vibrionaceae</taxon>
        <taxon>Salinivibrio</taxon>
    </lineage>
</organism>
<dbReference type="EMBL" id="CP114588">
    <property type="protein sequence ID" value="WBA08277.1"/>
    <property type="molecule type" value="Genomic_DNA"/>
</dbReference>
<gene>
    <name evidence="1" type="ORF">N8M53_10690</name>
</gene>
<protein>
    <submittedName>
        <fullName evidence="1">DUF6482 family protein</fullName>
    </submittedName>
</protein>